<keyword evidence="8" id="KW-1185">Reference proteome</keyword>
<dbReference type="Gene3D" id="3.30.300.30">
    <property type="match status" value="1"/>
</dbReference>
<dbReference type="GO" id="GO:0005524">
    <property type="term" value="F:ATP binding"/>
    <property type="evidence" value="ECO:0007669"/>
    <property type="project" value="UniProtKB-KW"/>
</dbReference>
<name>A0A1M5M1T0_9GAMM</name>
<dbReference type="FunFam" id="3.30.300.30:FF:000002">
    <property type="entry name" value="Long-chain fatty acid transport protein 1"/>
    <property type="match status" value="1"/>
</dbReference>
<dbReference type="InterPro" id="IPR020845">
    <property type="entry name" value="AMP-binding_CS"/>
</dbReference>
<keyword evidence="2" id="KW-0436">Ligase</keyword>
<keyword evidence="4" id="KW-0067">ATP-binding</keyword>
<keyword evidence="3" id="KW-0547">Nucleotide-binding</keyword>
<feature type="domain" description="AMP-dependent synthetase/ligase" evidence="5">
    <location>
        <begin position="59"/>
        <end position="375"/>
    </location>
</feature>
<dbReference type="Proteomes" id="UP000199758">
    <property type="component" value="Unassembled WGS sequence"/>
</dbReference>
<proteinExistence type="inferred from homology"/>
<accession>A0A1M5M1T0</accession>
<feature type="domain" description="AMP-binding enzyme C-terminal" evidence="6">
    <location>
        <begin position="488"/>
        <end position="563"/>
    </location>
</feature>
<dbReference type="PANTHER" id="PTHR43107:SF15">
    <property type="entry name" value="FATTY ACID TRANSPORT PROTEIN 3, ISOFORM A"/>
    <property type="match status" value="1"/>
</dbReference>
<protein>
    <submittedName>
        <fullName evidence="7">Fatty-acyl-CoA synthase</fullName>
    </submittedName>
</protein>
<dbReference type="Pfam" id="PF00501">
    <property type="entry name" value="AMP-binding"/>
    <property type="match status" value="1"/>
</dbReference>
<dbReference type="InterPro" id="IPR025110">
    <property type="entry name" value="AMP-bd_C"/>
</dbReference>
<dbReference type="RefSeq" id="WP_072895294.1">
    <property type="nucleotide sequence ID" value="NZ_FQWZ01000002.1"/>
</dbReference>
<dbReference type="AlphaFoldDB" id="A0A1M5M1T0"/>
<dbReference type="EMBL" id="FQWZ01000002">
    <property type="protein sequence ID" value="SHG71267.1"/>
    <property type="molecule type" value="Genomic_DNA"/>
</dbReference>
<evidence type="ECO:0000256" key="2">
    <source>
        <dbReference type="ARBA" id="ARBA00022598"/>
    </source>
</evidence>
<dbReference type="InterPro" id="IPR000873">
    <property type="entry name" value="AMP-dep_synth/lig_dom"/>
</dbReference>
<evidence type="ECO:0000256" key="3">
    <source>
        <dbReference type="ARBA" id="ARBA00022741"/>
    </source>
</evidence>
<dbReference type="Gene3D" id="3.40.50.12780">
    <property type="entry name" value="N-terminal domain of ligase-like"/>
    <property type="match status" value="1"/>
</dbReference>
<dbReference type="InterPro" id="IPR045851">
    <property type="entry name" value="AMP-bd_C_sf"/>
</dbReference>
<dbReference type="PANTHER" id="PTHR43107">
    <property type="entry name" value="LONG-CHAIN FATTY ACID TRANSPORT PROTEIN"/>
    <property type="match status" value="1"/>
</dbReference>
<dbReference type="STRING" id="490188.SAMN04488068_1220"/>
<dbReference type="GO" id="GO:0044539">
    <property type="term" value="P:long-chain fatty acid import into cell"/>
    <property type="evidence" value="ECO:0007669"/>
    <property type="project" value="TreeGrafter"/>
</dbReference>
<evidence type="ECO:0000256" key="1">
    <source>
        <dbReference type="ARBA" id="ARBA00006432"/>
    </source>
</evidence>
<dbReference type="GO" id="GO:0004467">
    <property type="term" value="F:long-chain fatty acid-CoA ligase activity"/>
    <property type="evidence" value="ECO:0007669"/>
    <property type="project" value="TreeGrafter"/>
</dbReference>
<evidence type="ECO:0000313" key="7">
    <source>
        <dbReference type="EMBL" id="SHG71267.1"/>
    </source>
</evidence>
<dbReference type="InterPro" id="IPR042099">
    <property type="entry name" value="ANL_N_sf"/>
</dbReference>
<evidence type="ECO:0000313" key="8">
    <source>
        <dbReference type="Proteomes" id="UP000199758"/>
    </source>
</evidence>
<gene>
    <name evidence="7" type="ORF">SAMN04488068_1220</name>
</gene>
<dbReference type="Pfam" id="PF13193">
    <property type="entry name" value="AMP-binding_C"/>
    <property type="match status" value="1"/>
</dbReference>
<evidence type="ECO:0000256" key="4">
    <source>
        <dbReference type="ARBA" id="ARBA00022840"/>
    </source>
</evidence>
<sequence>MTAARPDPAAERGSDRIRLVDLLCSAARITPDLPGVVRGLARLATLKPAASGSIAALIERHAQRRPQSLALSFEGRRWTYAEFNADANRVAAVLRQHGVKPGDAVAVLMENRAEVLICVAAVLKLGAIAGMLNHQQRGDALTHSIKLTKAALVIVGEECREAIDSTPYAAGGSLPIQRLWDGAADAPEGYVALRPLLADASSSNPPETAQITLKSPAFYIFTSGTTGLPKASVMSHFRWLRGMSGLADSAVRLHPDDVLYCCLPLYHNNALTVSWGAVLSQGSGLAIARKFSASRFWDDIRATGSTSFCYIGELCRYLLNRPASPGDRDHKVRVIVGNGLRPDIWDAFQQRFGIERICEFYGASESNLAFVNAFNMKRTAGYCPLSFAIVEFDADAETPVRDAQGRMQRVAPGGIGLLIGEVTDRAPFDGYTDAKASEGKLFRNVFADGDCWFNSGDLVRDQGYRHIQFVDRVGDTFRWKGENVATTEVEAALCRHPGVEEAVVYGVQLPGMDGRAGMASLSLASPDFDGAALAAGLQQCLPAYAVPLFLRLRSGQETTSTFKHRKVDLKRDGFDPSRVGDPLYVLLSGCYVPLDDQCYQRVQRGELRF</sequence>
<dbReference type="OrthoDB" id="9803968at2"/>
<dbReference type="PROSITE" id="PS00455">
    <property type="entry name" value="AMP_BINDING"/>
    <property type="match status" value="1"/>
</dbReference>
<dbReference type="GO" id="GO:0005886">
    <property type="term" value="C:plasma membrane"/>
    <property type="evidence" value="ECO:0007669"/>
    <property type="project" value="TreeGrafter"/>
</dbReference>
<comment type="similarity">
    <text evidence="1">Belongs to the ATP-dependent AMP-binding enzyme family.</text>
</comment>
<dbReference type="GO" id="GO:0005324">
    <property type="term" value="F:long-chain fatty acid transmembrane transporter activity"/>
    <property type="evidence" value="ECO:0007669"/>
    <property type="project" value="TreeGrafter"/>
</dbReference>
<reference evidence="7 8" key="1">
    <citation type="submission" date="2016-11" db="EMBL/GenBank/DDBJ databases">
        <authorList>
            <person name="Jaros S."/>
            <person name="Januszkiewicz K."/>
            <person name="Wedrychowicz H."/>
        </authorList>
    </citation>
    <scope>NUCLEOTIDE SEQUENCE [LARGE SCALE GENOMIC DNA]</scope>
    <source>
        <strain evidence="7 8">CGMCC 1.7049</strain>
    </source>
</reference>
<dbReference type="NCBIfam" id="NF006134">
    <property type="entry name" value="PRK08279.1"/>
    <property type="match status" value="1"/>
</dbReference>
<evidence type="ECO:0000259" key="6">
    <source>
        <dbReference type="Pfam" id="PF13193"/>
    </source>
</evidence>
<evidence type="ECO:0000259" key="5">
    <source>
        <dbReference type="Pfam" id="PF00501"/>
    </source>
</evidence>
<organism evidence="7 8">
    <name type="scientific">Hydrocarboniphaga daqingensis</name>
    <dbReference type="NCBI Taxonomy" id="490188"/>
    <lineage>
        <taxon>Bacteria</taxon>
        <taxon>Pseudomonadati</taxon>
        <taxon>Pseudomonadota</taxon>
        <taxon>Gammaproteobacteria</taxon>
        <taxon>Nevskiales</taxon>
        <taxon>Nevskiaceae</taxon>
        <taxon>Hydrocarboniphaga</taxon>
    </lineage>
</organism>
<dbReference type="SUPFAM" id="SSF56801">
    <property type="entry name" value="Acetyl-CoA synthetase-like"/>
    <property type="match status" value="1"/>
</dbReference>